<evidence type="ECO:0008006" key="5">
    <source>
        <dbReference type="Google" id="ProtNLM"/>
    </source>
</evidence>
<feature type="compositionally biased region" description="Polar residues" evidence="1">
    <location>
        <begin position="38"/>
        <end position="53"/>
    </location>
</feature>
<feature type="signal peptide" evidence="2">
    <location>
        <begin position="1"/>
        <end position="23"/>
    </location>
</feature>
<dbReference type="Proteomes" id="UP000183760">
    <property type="component" value="Unassembled WGS sequence"/>
</dbReference>
<evidence type="ECO:0000313" key="4">
    <source>
        <dbReference type="Proteomes" id="UP000183760"/>
    </source>
</evidence>
<proteinExistence type="predicted"/>
<dbReference type="RefSeq" id="WP_074951117.1">
    <property type="nucleotide sequence ID" value="NZ_BJXR01000014.1"/>
</dbReference>
<protein>
    <recommendedName>
        <fullName evidence="5">Lipoprotein</fullName>
    </recommendedName>
</protein>
<comment type="caution">
    <text evidence="3">The sequence shown here is derived from an EMBL/GenBank/DDBJ whole genome shotgun (WGS) entry which is preliminary data.</text>
</comment>
<feature type="region of interest" description="Disordered" evidence="1">
    <location>
        <begin position="19"/>
        <end position="71"/>
    </location>
</feature>
<dbReference type="EMBL" id="FOIB01000002">
    <property type="protein sequence ID" value="SET59762.1"/>
    <property type="molecule type" value="Genomic_DNA"/>
</dbReference>
<gene>
    <name evidence="3" type="ORF">SAMN05443572_102826</name>
</gene>
<keyword evidence="4" id="KW-1185">Reference proteome</keyword>
<feature type="chain" id="PRO_5047310847" description="Lipoprotein" evidence="2">
    <location>
        <begin position="24"/>
        <end position="296"/>
    </location>
</feature>
<accession>A0ABY1C363</accession>
<sequence length="296" mass="31382">MRFKATLLLPLAILALGAMPACSGDSDDPKPDAGDSPDSGTPDSGTPDSGTPDSGTPDSGTPNGGDGGTGTASCPSHAMFCETFENGQGSWDEQKTHATITADGTKPHTGSRSLHVVTEDGIDEKQGEGEAIARWIRSLSPTFSTQLFVRAHVFMTSLPGDFGQMGTFFVLFSDAGNDFGGFELQVIQDTGFALDDWSARNGQGWNRQGPPVNLGMSTGRWVCLEWEVRRPTASSTHGTTTVYVDGAKAHEFTEIGMRSFNTFMVGYGFVHPQGPSASETWIDNVAVSSTQRIGCE</sequence>
<evidence type="ECO:0000313" key="3">
    <source>
        <dbReference type="EMBL" id="SET59762.1"/>
    </source>
</evidence>
<keyword evidence="2" id="KW-0732">Signal</keyword>
<organism evidence="3 4">
    <name type="scientific">Myxococcus fulvus</name>
    <dbReference type="NCBI Taxonomy" id="33"/>
    <lineage>
        <taxon>Bacteria</taxon>
        <taxon>Pseudomonadati</taxon>
        <taxon>Myxococcota</taxon>
        <taxon>Myxococcia</taxon>
        <taxon>Myxococcales</taxon>
        <taxon>Cystobacterineae</taxon>
        <taxon>Myxococcaceae</taxon>
        <taxon>Myxococcus</taxon>
    </lineage>
</organism>
<dbReference type="Gene3D" id="2.60.120.200">
    <property type="match status" value="1"/>
</dbReference>
<evidence type="ECO:0000256" key="1">
    <source>
        <dbReference type="SAM" id="MobiDB-lite"/>
    </source>
</evidence>
<evidence type="ECO:0000256" key="2">
    <source>
        <dbReference type="SAM" id="SignalP"/>
    </source>
</evidence>
<name>A0ABY1C363_MYXFU</name>
<reference evidence="3 4" key="1">
    <citation type="submission" date="2016-10" db="EMBL/GenBank/DDBJ databases">
        <authorList>
            <person name="Varghese N."/>
            <person name="Submissions S."/>
        </authorList>
    </citation>
    <scope>NUCLEOTIDE SEQUENCE [LARGE SCALE GENOMIC DNA]</scope>
    <source>
        <strain evidence="3 4">DSM 16525</strain>
    </source>
</reference>